<dbReference type="Proteomes" id="UP000494111">
    <property type="component" value="Unassembled WGS sequence"/>
</dbReference>
<evidence type="ECO:0000256" key="2">
    <source>
        <dbReference type="ARBA" id="ARBA00002988"/>
    </source>
</evidence>
<comment type="function">
    <text evidence="2">Catalyzes the phosphorylation of pyruvate to phosphoenolpyruvate.</text>
</comment>
<evidence type="ECO:0000256" key="4">
    <source>
        <dbReference type="ARBA" id="ARBA00007837"/>
    </source>
</evidence>
<keyword evidence="9" id="KW-0547">Nucleotide-binding</keyword>
<feature type="domain" description="Pyruvate phosphate dikinase AMP/ATP-binding" evidence="16">
    <location>
        <begin position="405"/>
        <end position="701"/>
    </location>
</feature>
<evidence type="ECO:0000313" key="18">
    <source>
        <dbReference type="Proteomes" id="UP000494111"/>
    </source>
</evidence>
<evidence type="ECO:0000256" key="6">
    <source>
        <dbReference type="ARBA" id="ARBA00021623"/>
    </source>
</evidence>
<reference evidence="17 18" key="1">
    <citation type="submission" date="2020-04" db="EMBL/GenBank/DDBJ databases">
        <authorList>
            <person name="De Canck E."/>
        </authorList>
    </citation>
    <scope>NUCLEOTIDE SEQUENCE [LARGE SCALE GENOMIC DNA]</scope>
    <source>
        <strain evidence="17 18">LMG 3458</strain>
    </source>
</reference>
<name>A0A6S7AM69_9BURK</name>
<dbReference type="GO" id="GO:0008986">
    <property type="term" value="F:pyruvate, water dikinase activity"/>
    <property type="evidence" value="ECO:0007669"/>
    <property type="project" value="UniProtKB-EC"/>
</dbReference>
<keyword evidence="8" id="KW-0479">Metal-binding</keyword>
<comment type="cofactor">
    <cofactor evidence="1">
        <name>Mg(2+)</name>
        <dbReference type="ChEBI" id="CHEBI:18420"/>
    </cofactor>
</comment>
<evidence type="ECO:0000256" key="5">
    <source>
        <dbReference type="ARBA" id="ARBA00011996"/>
    </source>
</evidence>
<proteinExistence type="inferred from homology"/>
<sequence length="707" mass="77548">MTEMTEEKHACPTLAASPARFAIMFAFRLHSRLMPSLRAPAVTPFALPRFRLALLASACLMALAAGPLAQAQTARKPSPYENSRPLRPDEIEARKAEDARRGGPAFLAKVQSQAEFQQLARVYNAGTPLEIPHLLFVIDRQRGNRIYYLDTPRYGLHETFARERSLLPGKDKAALTAQYKDPNRRLLFGTLSWQRDLPGYTYEFWEGDRLTPDLLKVADEAVSKSFYAPVKFKSNSTLQEQAAKTTGLAFVTQEALLREQPFLPLNPGRAQGRLRIVASVDNTPDLARDDIVVLDEVPIWLPPVAGLITQRPSTLLSHVNLLAKGWGVPNAYVRDAATALRQYDGQWVTLTVTGNDYQVQPAERPATAGPGSQPRKPQAVLPKPDLTVQAEKPLDALAVRDSRHCGVKAANLGALKSALPPAASVPDGFCIPFSQYAAFMKQLGIAQRVAALEQRDDFKADATVRRQELAKLRQDIQAARPDPALAAAWQARWQQQLKGRGVFVRSSSNSEDLPGFSGAGLYTTVPNVVQADAFVQAVLTVWASVYNFEAYEARRAAGIGQDAVVMAVLVQLAAPSDSSGVMITRDPFDASRRYVTYISAKRGLGIKVVEGKRQAEQVMYSSWSKAVQVLTRSAEDTQLVADAAGGVREVALTDNRQVLNDALVARLAAVGRQIKQRLGGVDQDIEWAVVGDKIVILQSRPYIDGRR</sequence>
<dbReference type="Gene3D" id="3.50.30.10">
    <property type="entry name" value="Phosphohistidine domain"/>
    <property type="match status" value="1"/>
</dbReference>
<evidence type="ECO:0000256" key="10">
    <source>
        <dbReference type="ARBA" id="ARBA00022777"/>
    </source>
</evidence>
<dbReference type="SUPFAM" id="SSF56059">
    <property type="entry name" value="Glutathione synthetase ATP-binding domain-like"/>
    <property type="match status" value="1"/>
</dbReference>
<dbReference type="PANTHER" id="PTHR43030:SF1">
    <property type="entry name" value="PHOSPHOENOLPYRUVATE SYNTHASE"/>
    <property type="match status" value="1"/>
</dbReference>
<feature type="region of interest" description="Disordered" evidence="15">
    <location>
        <begin position="361"/>
        <end position="381"/>
    </location>
</feature>
<dbReference type="AlphaFoldDB" id="A0A6S7AM69"/>
<comment type="catalytic activity">
    <reaction evidence="14">
        <text>pyruvate + ATP + H2O = phosphoenolpyruvate + AMP + phosphate + 2 H(+)</text>
        <dbReference type="Rhea" id="RHEA:11364"/>
        <dbReference type="ChEBI" id="CHEBI:15361"/>
        <dbReference type="ChEBI" id="CHEBI:15377"/>
        <dbReference type="ChEBI" id="CHEBI:15378"/>
        <dbReference type="ChEBI" id="CHEBI:30616"/>
        <dbReference type="ChEBI" id="CHEBI:43474"/>
        <dbReference type="ChEBI" id="CHEBI:58702"/>
        <dbReference type="ChEBI" id="CHEBI:456215"/>
        <dbReference type="EC" id="2.7.9.2"/>
    </reaction>
</comment>
<comment type="similarity">
    <text evidence="4">Belongs to the PEP-utilizing enzyme family.</text>
</comment>
<evidence type="ECO:0000256" key="12">
    <source>
        <dbReference type="ARBA" id="ARBA00022842"/>
    </source>
</evidence>
<dbReference type="PANTHER" id="PTHR43030">
    <property type="entry name" value="PHOSPHOENOLPYRUVATE SYNTHASE"/>
    <property type="match status" value="1"/>
</dbReference>
<dbReference type="GO" id="GO:0005524">
    <property type="term" value="F:ATP binding"/>
    <property type="evidence" value="ECO:0007669"/>
    <property type="project" value="UniProtKB-KW"/>
</dbReference>
<dbReference type="Pfam" id="PF01326">
    <property type="entry name" value="PPDK_N"/>
    <property type="match status" value="1"/>
</dbReference>
<keyword evidence="12" id="KW-0460">Magnesium</keyword>
<dbReference type="EMBL" id="CADIJO010000030">
    <property type="protein sequence ID" value="CAB3738304.1"/>
    <property type="molecule type" value="Genomic_DNA"/>
</dbReference>
<evidence type="ECO:0000256" key="1">
    <source>
        <dbReference type="ARBA" id="ARBA00001946"/>
    </source>
</evidence>
<evidence type="ECO:0000259" key="16">
    <source>
        <dbReference type="Pfam" id="PF01326"/>
    </source>
</evidence>
<dbReference type="Gene3D" id="3.30.1490.20">
    <property type="entry name" value="ATP-grasp fold, A domain"/>
    <property type="match status" value="1"/>
</dbReference>
<evidence type="ECO:0000256" key="9">
    <source>
        <dbReference type="ARBA" id="ARBA00022741"/>
    </source>
</evidence>
<evidence type="ECO:0000256" key="7">
    <source>
        <dbReference type="ARBA" id="ARBA00022679"/>
    </source>
</evidence>
<protein>
    <recommendedName>
        <fullName evidence="6">Phosphoenolpyruvate synthase</fullName>
        <ecNumber evidence="5">2.7.9.2</ecNumber>
    </recommendedName>
    <alternativeName>
        <fullName evidence="13">Pyruvate, water dikinase</fullName>
    </alternativeName>
</protein>
<evidence type="ECO:0000313" key="17">
    <source>
        <dbReference type="EMBL" id="CAB3738304.1"/>
    </source>
</evidence>
<dbReference type="InterPro" id="IPR002192">
    <property type="entry name" value="PPDK_AMP/ATP-bd"/>
</dbReference>
<evidence type="ECO:0000256" key="3">
    <source>
        <dbReference type="ARBA" id="ARBA00004742"/>
    </source>
</evidence>
<accession>A0A6S7AM69</accession>
<evidence type="ECO:0000256" key="8">
    <source>
        <dbReference type="ARBA" id="ARBA00022723"/>
    </source>
</evidence>
<dbReference type="InterPro" id="IPR006319">
    <property type="entry name" value="PEP_synth"/>
</dbReference>
<dbReference type="EC" id="2.7.9.2" evidence="5"/>
<evidence type="ECO:0000256" key="15">
    <source>
        <dbReference type="SAM" id="MobiDB-lite"/>
    </source>
</evidence>
<dbReference type="InterPro" id="IPR013815">
    <property type="entry name" value="ATP_grasp_subdomain_1"/>
</dbReference>
<keyword evidence="10" id="KW-0418">Kinase</keyword>
<evidence type="ECO:0000256" key="13">
    <source>
        <dbReference type="ARBA" id="ARBA00033470"/>
    </source>
</evidence>
<keyword evidence="11" id="KW-0067">ATP-binding</keyword>
<organism evidence="17 18">
    <name type="scientific">Achromobacter deleyi</name>
    <dbReference type="NCBI Taxonomy" id="1353891"/>
    <lineage>
        <taxon>Bacteria</taxon>
        <taxon>Pseudomonadati</taxon>
        <taxon>Pseudomonadota</taxon>
        <taxon>Betaproteobacteria</taxon>
        <taxon>Burkholderiales</taxon>
        <taxon>Alcaligenaceae</taxon>
        <taxon>Achromobacter</taxon>
    </lineage>
</organism>
<evidence type="ECO:0000256" key="14">
    <source>
        <dbReference type="ARBA" id="ARBA00047700"/>
    </source>
</evidence>
<gene>
    <name evidence="17" type="ORF">LMG3458_05509</name>
</gene>
<comment type="pathway">
    <text evidence="3">Carbohydrate biosynthesis; gluconeogenesis.</text>
</comment>
<dbReference type="GO" id="GO:0046872">
    <property type="term" value="F:metal ion binding"/>
    <property type="evidence" value="ECO:0007669"/>
    <property type="project" value="UniProtKB-KW"/>
</dbReference>
<dbReference type="Gene3D" id="3.30.470.20">
    <property type="entry name" value="ATP-grasp fold, B domain"/>
    <property type="match status" value="1"/>
</dbReference>
<keyword evidence="7" id="KW-0808">Transferase</keyword>
<evidence type="ECO:0000256" key="11">
    <source>
        <dbReference type="ARBA" id="ARBA00022840"/>
    </source>
</evidence>